<comment type="caution">
    <text evidence="5">The sequence shown here is derived from an EMBL/GenBank/DDBJ whole genome shotgun (WGS) entry which is preliminary data.</text>
</comment>
<dbReference type="PRINTS" id="PR00332">
    <property type="entry name" value="HISTRIAD"/>
</dbReference>
<dbReference type="OrthoDB" id="9784774at2"/>
<dbReference type="InterPro" id="IPR039384">
    <property type="entry name" value="HINT"/>
</dbReference>
<feature type="domain" description="HIT" evidence="4">
    <location>
        <begin position="12"/>
        <end position="119"/>
    </location>
</feature>
<keyword evidence="6" id="KW-1185">Reference proteome</keyword>
<sequence>MSLTGSYDDANIFAKMLRGEIPAVKVYEDEAVLAVMDLYPQSPGHTLVIPKEKARNLLELSDEMAGKAIARVKRIAQAVVEALDPDGVVVTQFNGAPAGQSIFHIHFHIIPRWEGRAMGQHGGGGQARTAELEELAEKIRAALD</sequence>
<dbReference type="GO" id="GO:0009117">
    <property type="term" value="P:nucleotide metabolic process"/>
    <property type="evidence" value="ECO:0007669"/>
    <property type="project" value="TreeGrafter"/>
</dbReference>
<dbReference type="EMBL" id="SRXW01000004">
    <property type="protein sequence ID" value="TGY87783.1"/>
    <property type="molecule type" value="Genomic_DNA"/>
</dbReference>
<dbReference type="InterPro" id="IPR011146">
    <property type="entry name" value="HIT-like"/>
</dbReference>
<dbReference type="SUPFAM" id="SSF54197">
    <property type="entry name" value="HIT-like"/>
    <property type="match status" value="1"/>
</dbReference>
<feature type="short sequence motif" description="Histidine triad motif" evidence="2 3">
    <location>
        <begin position="104"/>
        <end position="108"/>
    </location>
</feature>
<dbReference type="GO" id="GO:0003824">
    <property type="term" value="F:catalytic activity"/>
    <property type="evidence" value="ECO:0007669"/>
    <property type="project" value="InterPro"/>
</dbReference>
<proteinExistence type="predicted"/>
<accession>A0A4S2GXK1</accession>
<evidence type="ECO:0000256" key="2">
    <source>
        <dbReference type="PIRSR" id="PIRSR601310-3"/>
    </source>
</evidence>
<evidence type="ECO:0000313" key="6">
    <source>
        <dbReference type="Proteomes" id="UP000308054"/>
    </source>
</evidence>
<evidence type="ECO:0000256" key="3">
    <source>
        <dbReference type="PROSITE-ProRule" id="PRU00464"/>
    </source>
</evidence>
<feature type="active site" description="Tele-AMP-histidine intermediate" evidence="1">
    <location>
        <position position="106"/>
    </location>
</feature>
<dbReference type="InterPro" id="IPR001310">
    <property type="entry name" value="Histidine_triad_HIT"/>
</dbReference>
<dbReference type="Gene3D" id="3.30.428.10">
    <property type="entry name" value="HIT-like"/>
    <property type="match status" value="1"/>
</dbReference>
<dbReference type="RefSeq" id="WP_135996589.1">
    <property type="nucleotide sequence ID" value="NZ_CP071057.1"/>
</dbReference>
<evidence type="ECO:0000259" key="4">
    <source>
        <dbReference type="PROSITE" id="PS51084"/>
    </source>
</evidence>
<gene>
    <name evidence="5" type="ORF">E5163_12720</name>
</gene>
<dbReference type="CDD" id="cd01277">
    <property type="entry name" value="HINT_subgroup"/>
    <property type="match status" value="1"/>
</dbReference>
<dbReference type="Pfam" id="PF01230">
    <property type="entry name" value="HIT"/>
    <property type="match status" value="1"/>
</dbReference>
<dbReference type="PANTHER" id="PTHR46648">
    <property type="entry name" value="HIT FAMILY PROTEIN 1"/>
    <property type="match status" value="1"/>
</dbReference>
<dbReference type="PANTHER" id="PTHR46648:SF1">
    <property type="entry name" value="ADENOSINE 5'-MONOPHOSPHORAMIDASE HNT1"/>
    <property type="match status" value="1"/>
</dbReference>
<evidence type="ECO:0000313" key="5">
    <source>
        <dbReference type="EMBL" id="TGY87783.1"/>
    </source>
</evidence>
<dbReference type="PROSITE" id="PS51084">
    <property type="entry name" value="HIT_2"/>
    <property type="match status" value="1"/>
</dbReference>
<dbReference type="Proteomes" id="UP000308054">
    <property type="component" value="Unassembled WGS sequence"/>
</dbReference>
<name>A0A4S2GXK1_9PROT</name>
<evidence type="ECO:0000256" key="1">
    <source>
        <dbReference type="PIRSR" id="PIRSR601310-1"/>
    </source>
</evidence>
<reference evidence="5 6" key="1">
    <citation type="journal article" date="2017" name="Int. J. Syst. Evol. Microbiol.">
        <title>Marinicauda algicola sp. nov., isolated from a marine red alga Rhodosorus marinus.</title>
        <authorList>
            <person name="Jeong S.E."/>
            <person name="Jeon S.H."/>
            <person name="Chun B.H."/>
            <person name="Kim D.W."/>
            <person name="Jeon C.O."/>
        </authorList>
    </citation>
    <scope>NUCLEOTIDE SEQUENCE [LARGE SCALE GENOMIC DNA]</scope>
    <source>
        <strain evidence="5 6">JCM 31718</strain>
    </source>
</reference>
<organism evidence="5 6">
    <name type="scientific">Marinicauda algicola</name>
    <dbReference type="NCBI Taxonomy" id="2029849"/>
    <lineage>
        <taxon>Bacteria</taxon>
        <taxon>Pseudomonadati</taxon>
        <taxon>Pseudomonadota</taxon>
        <taxon>Alphaproteobacteria</taxon>
        <taxon>Maricaulales</taxon>
        <taxon>Maricaulaceae</taxon>
        <taxon>Marinicauda</taxon>
    </lineage>
</organism>
<dbReference type="AlphaFoldDB" id="A0A4S2GXK1"/>
<dbReference type="InterPro" id="IPR036265">
    <property type="entry name" value="HIT-like_sf"/>
</dbReference>
<protein>
    <submittedName>
        <fullName evidence="5">HIT family protein</fullName>
    </submittedName>
</protein>